<comment type="similarity">
    <text evidence="1">Belongs to the ATP-dependent AMP-binding enzyme family.</text>
</comment>
<dbReference type="Pfam" id="PF13193">
    <property type="entry name" value="AMP-binding_C"/>
    <property type="match status" value="1"/>
</dbReference>
<dbReference type="SUPFAM" id="SSF56801">
    <property type="entry name" value="Acetyl-CoA synthetase-like"/>
    <property type="match status" value="1"/>
</dbReference>
<evidence type="ECO:0000256" key="3">
    <source>
        <dbReference type="SAM" id="MobiDB-lite"/>
    </source>
</evidence>
<organism evidence="6 7">
    <name type="scientific">Exserohilum turcicum (strain 28A)</name>
    <name type="common">Northern leaf blight fungus</name>
    <name type="synonym">Setosphaeria turcica</name>
    <dbReference type="NCBI Taxonomy" id="671987"/>
    <lineage>
        <taxon>Eukaryota</taxon>
        <taxon>Fungi</taxon>
        <taxon>Dikarya</taxon>
        <taxon>Ascomycota</taxon>
        <taxon>Pezizomycotina</taxon>
        <taxon>Dothideomycetes</taxon>
        <taxon>Pleosporomycetidae</taxon>
        <taxon>Pleosporales</taxon>
        <taxon>Pleosporineae</taxon>
        <taxon>Pleosporaceae</taxon>
        <taxon>Exserohilum</taxon>
    </lineage>
</organism>
<dbReference type="Gene3D" id="3.40.50.12780">
    <property type="entry name" value="N-terminal domain of ligase-like"/>
    <property type="match status" value="1"/>
</dbReference>
<dbReference type="EMBL" id="KB908648">
    <property type="protein sequence ID" value="EOA85727.1"/>
    <property type="molecule type" value="Genomic_DNA"/>
</dbReference>
<dbReference type="GO" id="GO:0031956">
    <property type="term" value="F:medium-chain fatty acid-CoA ligase activity"/>
    <property type="evidence" value="ECO:0007669"/>
    <property type="project" value="TreeGrafter"/>
</dbReference>
<evidence type="ECO:0000259" key="4">
    <source>
        <dbReference type="Pfam" id="PF00501"/>
    </source>
</evidence>
<dbReference type="AlphaFoldDB" id="R0KBX9"/>
<dbReference type="RefSeq" id="XP_008026670.1">
    <property type="nucleotide sequence ID" value="XM_008028479.1"/>
</dbReference>
<proteinExistence type="inferred from homology"/>
<feature type="domain" description="AMP-dependent synthetase/ligase" evidence="4">
    <location>
        <begin position="53"/>
        <end position="437"/>
    </location>
</feature>
<evidence type="ECO:0000256" key="2">
    <source>
        <dbReference type="ARBA" id="ARBA00022598"/>
    </source>
</evidence>
<evidence type="ECO:0000256" key="1">
    <source>
        <dbReference type="ARBA" id="ARBA00006432"/>
    </source>
</evidence>
<accession>R0KBX9</accession>
<keyword evidence="2" id="KW-0436">Ligase</keyword>
<dbReference type="HOGENOM" id="CLU_000022_72_0_1"/>
<dbReference type="InterPro" id="IPR025110">
    <property type="entry name" value="AMP-bd_C"/>
</dbReference>
<dbReference type="Gene3D" id="3.30.300.30">
    <property type="match status" value="1"/>
</dbReference>
<gene>
    <name evidence="6" type="ORF">SETTUDRAFT_169633</name>
</gene>
<reference evidence="6 7" key="2">
    <citation type="journal article" date="2013" name="PLoS Genet.">
        <title>Comparative genome structure, secondary metabolite, and effector coding capacity across Cochliobolus pathogens.</title>
        <authorList>
            <person name="Condon B.J."/>
            <person name="Leng Y."/>
            <person name="Wu D."/>
            <person name="Bushley K.E."/>
            <person name="Ohm R.A."/>
            <person name="Otillar R."/>
            <person name="Martin J."/>
            <person name="Schackwitz W."/>
            <person name="Grimwood J."/>
            <person name="MohdZainudin N."/>
            <person name="Xue C."/>
            <person name="Wang R."/>
            <person name="Manning V.A."/>
            <person name="Dhillon B."/>
            <person name="Tu Z.J."/>
            <person name="Steffenson B.J."/>
            <person name="Salamov A."/>
            <person name="Sun H."/>
            <person name="Lowry S."/>
            <person name="LaButti K."/>
            <person name="Han J."/>
            <person name="Copeland A."/>
            <person name="Lindquist E."/>
            <person name="Barry K."/>
            <person name="Schmutz J."/>
            <person name="Baker S.E."/>
            <person name="Ciuffetti L.M."/>
            <person name="Grigoriev I.V."/>
            <person name="Zhong S."/>
            <person name="Turgeon B.G."/>
        </authorList>
    </citation>
    <scope>NUCLEOTIDE SEQUENCE [LARGE SCALE GENOMIC DNA]</scope>
    <source>
        <strain evidence="7">28A</strain>
    </source>
</reference>
<dbReference type="Proteomes" id="UP000016935">
    <property type="component" value="Unassembled WGS sequence"/>
</dbReference>
<dbReference type="CDD" id="cd04433">
    <property type="entry name" value="AFD_class_I"/>
    <property type="match status" value="1"/>
</dbReference>
<reference evidence="6 7" key="1">
    <citation type="journal article" date="2012" name="PLoS Pathog.">
        <title>Diverse lifestyles and strategies of plant pathogenesis encoded in the genomes of eighteen Dothideomycetes fungi.</title>
        <authorList>
            <person name="Ohm R.A."/>
            <person name="Feau N."/>
            <person name="Henrissat B."/>
            <person name="Schoch C.L."/>
            <person name="Horwitz B.A."/>
            <person name="Barry K.W."/>
            <person name="Condon B.J."/>
            <person name="Copeland A.C."/>
            <person name="Dhillon B."/>
            <person name="Glaser F."/>
            <person name="Hesse C.N."/>
            <person name="Kosti I."/>
            <person name="LaButti K."/>
            <person name="Lindquist E.A."/>
            <person name="Lucas S."/>
            <person name="Salamov A.A."/>
            <person name="Bradshaw R.E."/>
            <person name="Ciuffetti L."/>
            <person name="Hamelin R.C."/>
            <person name="Kema G.H.J."/>
            <person name="Lawrence C."/>
            <person name="Scott J.A."/>
            <person name="Spatafora J.W."/>
            <person name="Turgeon B.G."/>
            <person name="de Wit P.J.G.M."/>
            <person name="Zhong S."/>
            <person name="Goodwin S.B."/>
            <person name="Grigoriev I.V."/>
        </authorList>
    </citation>
    <scope>NUCLEOTIDE SEQUENCE [LARGE SCALE GENOMIC DNA]</scope>
    <source>
        <strain evidence="7">28A</strain>
    </source>
</reference>
<dbReference type="GO" id="GO:0006631">
    <property type="term" value="P:fatty acid metabolic process"/>
    <property type="evidence" value="ECO:0007669"/>
    <property type="project" value="TreeGrafter"/>
</dbReference>
<evidence type="ECO:0000259" key="5">
    <source>
        <dbReference type="Pfam" id="PF13193"/>
    </source>
</evidence>
<dbReference type="InterPro" id="IPR042099">
    <property type="entry name" value="ANL_N_sf"/>
</dbReference>
<dbReference type="Pfam" id="PF00501">
    <property type="entry name" value="AMP-binding"/>
    <property type="match status" value="1"/>
</dbReference>
<dbReference type="PANTHER" id="PTHR43201:SF5">
    <property type="entry name" value="MEDIUM-CHAIN ACYL-COA LIGASE ACSF2, MITOCHONDRIAL"/>
    <property type="match status" value="1"/>
</dbReference>
<dbReference type="InterPro" id="IPR020845">
    <property type="entry name" value="AMP-binding_CS"/>
</dbReference>
<dbReference type="STRING" id="671987.R0KBX9"/>
<protein>
    <submittedName>
        <fullName evidence="6">Uncharacterized protein</fullName>
    </submittedName>
</protein>
<dbReference type="GeneID" id="19400972"/>
<dbReference type="InterPro" id="IPR000873">
    <property type="entry name" value="AMP-dep_synth/lig_dom"/>
</dbReference>
<dbReference type="PANTHER" id="PTHR43201">
    <property type="entry name" value="ACYL-COA SYNTHETASE"/>
    <property type="match status" value="1"/>
</dbReference>
<dbReference type="OrthoDB" id="10253869at2759"/>
<name>R0KBX9_EXST2</name>
<dbReference type="InterPro" id="IPR045851">
    <property type="entry name" value="AMP-bd_C_sf"/>
</dbReference>
<evidence type="ECO:0000313" key="7">
    <source>
        <dbReference type="Proteomes" id="UP000016935"/>
    </source>
</evidence>
<evidence type="ECO:0000313" key="6">
    <source>
        <dbReference type="EMBL" id="EOA85727.1"/>
    </source>
</evidence>
<sequence length="581" mass="62478">MKQSASIQNLVAACSAATEENENNRLQCQFATPKLWSRDQGRPLSPDAVQHSRPRSPAQQGENATFTLTYTQLHRTALKVATGLLAVGVQPNTNMIMLIPNGAEYAILLWACILLRITYVNLDPGLLDISGFTLLKQTIQMIRPQLVVAPDSYSGKAVDVAISELGLPVPVRICLADSAGLSTGWKNIVAVAMHASSQGFSDHASIVSGARRHDMNRINSIMFTSGTSGIPKGCPQSVTAISHALHSQEWLIDSDSGAAQYALMQPHNSRGIAPAQTLQTWRAGGAVVLTGQSFSVQDAIKAIDQVGASFLVLTPPMVHEFAIALATLSLDLSCVKRIQIGGDAVTKEVLVKCAALFPQAQVCVNQGMTEGPGVFTWPFLDTHPKDIPFLGGQICPVGVVASGAKIRLRSIKGDAVVKRGELGELHISCPSIIRSYLGGYSEDVFYNDKKGRWFNTCDMAMIADNGLVFIVGRRKDMIQRAGITIAPAVIESCIANFTQSQAVVVPVPHPVLGTEPIAVVPSFKNTTAEQIKQHVRTALGEDYVLGGVVCLKQLEFVDFPVNATHKIVKSDLQDAVLRYLK</sequence>
<feature type="region of interest" description="Disordered" evidence="3">
    <location>
        <begin position="37"/>
        <end position="61"/>
    </location>
</feature>
<dbReference type="eggNOG" id="KOG1176">
    <property type="taxonomic scope" value="Eukaryota"/>
</dbReference>
<feature type="domain" description="AMP-binding enzyme C-terminal" evidence="5">
    <location>
        <begin position="500"/>
        <end position="564"/>
    </location>
</feature>
<dbReference type="PROSITE" id="PS00455">
    <property type="entry name" value="AMP_BINDING"/>
    <property type="match status" value="1"/>
</dbReference>
<keyword evidence="7" id="KW-1185">Reference proteome</keyword>